<feature type="domain" description="MSP" evidence="3">
    <location>
        <begin position="133"/>
        <end position="174"/>
    </location>
</feature>
<dbReference type="AlphaFoldDB" id="A0A158PFK2"/>
<organism evidence="6">
    <name type="scientific">Angiostrongylus costaricensis</name>
    <name type="common">Nematode worm</name>
    <dbReference type="NCBI Taxonomy" id="334426"/>
    <lineage>
        <taxon>Eukaryota</taxon>
        <taxon>Metazoa</taxon>
        <taxon>Ecdysozoa</taxon>
        <taxon>Nematoda</taxon>
        <taxon>Chromadorea</taxon>
        <taxon>Rhabditida</taxon>
        <taxon>Rhabditina</taxon>
        <taxon>Rhabditomorpha</taxon>
        <taxon>Strongyloidea</taxon>
        <taxon>Metastrongylidae</taxon>
        <taxon>Angiostrongylus</taxon>
    </lineage>
</organism>
<dbReference type="Pfam" id="PF00635">
    <property type="entry name" value="Motile_Sperm"/>
    <property type="match status" value="1"/>
</dbReference>
<proteinExistence type="predicted"/>
<evidence type="ECO:0000256" key="2">
    <source>
        <dbReference type="SAM" id="SignalP"/>
    </source>
</evidence>
<dbReference type="InterPro" id="IPR008962">
    <property type="entry name" value="PapD-like_sf"/>
</dbReference>
<evidence type="ECO:0000313" key="6">
    <source>
        <dbReference type="WBParaSite" id="ACOC_0000354401-mRNA-1"/>
    </source>
</evidence>
<dbReference type="SUPFAM" id="SSF49354">
    <property type="entry name" value="PapD-like"/>
    <property type="match status" value="1"/>
</dbReference>
<dbReference type="Proteomes" id="UP000267027">
    <property type="component" value="Unassembled WGS sequence"/>
</dbReference>
<reference evidence="4 5" key="2">
    <citation type="submission" date="2018-11" db="EMBL/GenBank/DDBJ databases">
        <authorList>
            <consortium name="Pathogen Informatics"/>
        </authorList>
    </citation>
    <scope>NUCLEOTIDE SEQUENCE [LARGE SCALE GENOMIC DNA]</scope>
    <source>
        <strain evidence="4 5">Costa Rica</strain>
    </source>
</reference>
<dbReference type="InterPro" id="IPR000535">
    <property type="entry name" value="MSP_dom"/>
</dbReference>
<dbReference type="OrthoDB" id="5866971at2759"/>
<reference evidence="6" key="1">
    <citation type="submission" date="2016-04" db="UniProtKB">
        <authorList>
            <consortium name="WormBaseParasite"/>
        </authorList>
    </citation>
    <scope>IDENTIFICATION</scope>
</reference>
<evidence type="ECO:0000259" key="3">
    <source>
        <dbReference type="Pfam" id="PF00635"/>
    </source>
</evidence>
<accession>A0A158PFK2</accession>
<feature type="region of interest" description="Disordered" evidence="1">
    <location>
        <begin position="26"/>
        <end position="122"/>
    </location>
</feature>
<dbReference type="STRING" id="334426.A0A158PFK2"/>
<protein>
    <submittedName>
        <fullName evidence="6">MSP domain-containing protein</fullName>
    </submittedName>
</protein>
<dbReference type="Gene3D" id="2.60.40.10">
    <property type="entry name" value="Immunoglobulins"/>
    <property type="match status" value="1"/>
</dbReference>
<dbReference type="InterPro" id="IPR013783">
    <property type="entry name" value="Ig-like_fold"/>
</dbReference>
<gene>
    <name evidence="4" type="ORF">ACOC_LOCUS3545</name>
</gene>
<evidence type="ECO:0000313" key="4">
    <source>
        <dbReference type="EMBL" id="VDM55130.1"/>
    </source>
</evidence>
<keyword evidence="2" id="KW-0732">Signal</keyword>
<feature type="signal peptide" evidence="2">
    <location>
        <begin position="1"/>
        <end position="22"/>
    </location>
</feature>
<feature type="chain" id="PRO_5043135002" evidence="2">
    <location>
        <begin position="23"/>
        <end position="216"/>
    </location>
</feature>
<dbReference type="OMA" id="WEPKASK"/>
<dbReference type="WBParaSite" id="ACOC_0000354401-mRNA-1">
    <property type="protein sequence ID" value="ACOC_0000354401-mRNA-1"/>
    <property type="gene ID" value="ACOC_0000354401"/>
</dbReference>
<sequence>MIIAVFLSFQIILFLQLTTVCMKSVKDKQKNEKREEKENRSDKKHGEKEKKKTSEIKCEEMKASEKKNEEEKDEREKEETKKNEENKKEKKEQEKDEEKKTEEEKKEDQGKDKLKKEDETANDKKDLKEGLKLDVSPAELKWEFEQGQQAIKVKNNTMKRFAVKVKCTDTNIYTLCGLSASKVFQEPPKMYIYGERPVTVYRKLLLIIKKLDGTTL</sequence>
<keyword evidence="5" id="KW-1185">Reference proteome</keyword>
<name>A0A158PFK2_ANGCS</name>
<evidence type="ECO:0000313" key="5">
    <source>
        <dbReference type="Proteomes" id="UP000267027"/>
    </source>
</evidence>
<evidence type="ECO:0000256" key="1">
    <source>
        <dbReference type="SAM" id="MobiDB-lite"/>
    </source>
</evidence>
<dbReference type="EMBL" id="UYYA01001119">
    <property type="protein sequence ID" value="VDM55130.1"/>
    <property type="molecule type" value="Genomic_DNA"/>
</dbReference>